<dbReference type="GO" id="GO:0016020">
    <property type="term" value="C:membrane"/>
    <property type="evidence" value="ECO:0007669"/>
    <property type="project" value="UniProtKB-SubCell"/>
</dbReference>
<evidence type="ECO:0000256" key="1">
    <source>
        <dbReference type="ARBA" id="ARBA00004141"/>
    </source>
</evidence>
<comment type="subcellular location">
    <subcellularLocation>
        <location evidence="1">Membrane</location>
        <topology evidence="1">Multi-pass membrane protein</topology>
    </subcellularLocation>
</comment>
<dbReference type="Pfam" id="PF02674">
    <property type="entry name" value="Colicin_V"/>
    <property type="match status" value="1"/>
</dbReference>
<evidence type="ECO:0000256" key="4">
    <source>
        <dbReference type="ARBA" id="ARBA00023136"/>
    </source>
</evidence>
<evidence type="ECO:0000313" key="7">
    <source>
        <dbReference type="Proteomes" id="UP000239735"/>
    </source>
</evidence>
<dbReference type="AlphaFoldDB" id="A0A2N9LIG0"/>
<dbReference type="Proteomes" id="UP000239735">
    <property type="component" value="Unassembled WGS sequence"/>
</dbReference>
<organism evidence="6 7">
    <name type="scientific">Candidatus Sulfuritelmatomonas gaucii</name>
    <dbReference type="NCBI Taxonomy" id="2043161"/>
    <lineage>
        <taxon>Bacteria</taxon>
        <taxon>Pseudomonadati</taxon>
        <taxon>Acidobacteriota</taxon>
        <taxon>Terriglobia</taxon>
        <taxon>Terriglobales</taxon>
        <taxon>Acidobacteriaceae</taxon>
        <taxon>Candidatus Sulfuritelmatomonas</taxon>
    </lineage>
</organism>
<dbReference type="GO" id="GO:0009403">
    <property type="term" value="P:toxin biosynthetic process"/>
    <property type="evidence" value="ECO:0007669"/>
    <property type="project" value="InterPro"/>
</dbReference>
<accession>A0A2N9LIG0</accession>
<protein>
    <submittedName>
        <fullName evidence="6">Putative Colicin V production protein</fullName>
    </submittedName>
</protein>
<dbReference type="EMBL" id="OKRB01000094">
    <property type="protein sequence ID" value="SPE23057.1"/>
    <property type="molecule type" value="Genomic_DNA"/>
</dbReference>
<keyword evidence="4 5" id="KW-0472">Membrane</keyword>
<sequence length="181" mass="19119">MSWVDLAIICVLIVSTLGGLAQGFFRSACSLIGLVLGLALAAWNYGRVAAMLKPIVPVQAIDNVIGFLVIALLVMAIANLVGGILAKTIKWMGLGCLDKLGGAVLGFLQGGLLVMVCVLVTVAFFPGQQWLAEARLPQMFFGACHLSTHVTPGELGDKVRNGLKDIEHKSPEWMHPGNGPS</sequence>
<gene>
    <name evidence="6" type="ORF">SBA5_370048</name>
</gene>
<proteinExistence type="predicted"/>
<evidence type="ECO:0000256" key="3">
    <source>
        <dbReference type="ARBA" id="ARBA00022989"/>
    </source>
</evidence>
<evidence type="ECO:0000313" key="6">
    <source>
        <dbReference type="EMBL" id="SPE23057.1"/>
    </source>
</evidence>
<keyword evidence="3 5" id="KW-1133">Transmembrane helix</keyword>
<name>A0A2N9LIG0_9BACT</name>
<evidence type="ECO:0000256" key="2">
    <source>
        <dbReference type="ARBA" id="ARBA00022692"/>
    </source>
</evidence>
<evidence type="ECO:0000256" key="5">
    <source>
        <dbReference type="SAM" id="Phobius"/>
    </source>
</evidence>
<reference evidence="7" key="1">
    <citation type="submission" date="2018-02" db="EMBL/GenBank/DDBJ databases">
        <authorList>
            <person name="Hausmann B."/>
        </authorList>
    </citation>
    <scope>NUCLEOTIDE SEQUENCE [LARGE SCALE GENOMIC DNA]</scope>
    <source>
        <strain evidence="7">Peat soil MAG SbA5</strain>
    </source>
</reference>
<feature type="transmembrane region" description="Helical" evidence="5">
    <location>
        <begin position="64"/>
        <end position="86"/>
    </location>
</feature>
<dbReference type="PANTHER" id="PTHR37306:SF1">
    <property type="entry name" value="COLICIN V PRODUCTION PROTEIN"/>
    <property type="match status" value="1"/>
</dbReference>
<dbReference type="OrthoDB" id="117314at2"/>
<feature type="transmembrane region" description="Helical" evidence="5">
    <location>
        <begin position="31"/>
        <end position="52"/>
    </location>
</feature>
<dbReference type="InterPro" id="IPR003825">
    <property type="entry name" value="Colicin-V_CvpA"/>
</dbReference>
<keyword evidence="2 5" id="KW-0812">Transmembrane</keyword>
<dbReference type="PANTHER" id="PTHR37306">
    <property type="entry name" value="COLICIN V PRODUCTION PROTEIN"/>
    <property type="match status" value="1"/>
</dbReference>
<feature type="transmembrane region" description="Helical" evidence="5">
    <location>
        <begin position="106"/>
        <end position="125"/>
    </location>
</feature>